<dbReference type="OrthoDB" id="2910287at2759"/>
<proteinExistence type="predicted"/>
<dbReference type="EMBL" id="ML976040">
    <property type="protein sequence ID" value="KAF1941978.1"/>
    <property type="molecule type" value="Genomic_DNA"/>
</dbReference>
<evidence type="ECO:0000313" key="2">
    <source>
        <dbReference type="Proteomes" id="UP000800038"/>
    </source>
</evidence>
<keyword evidence="2" id="KW-1185">Reference proteome</keyword>
<gene>
    <name evidence="1" type="ORF">EJ02DRAFT_434342</name>
</gene>
<protein>
    <submittedName>
        <fullName evidence="1">Uncharacterized protein</fullName>
    </submittedName>
</protein>
<dbReference type="Proteomes" id="UP000800038">
    <property type="component" value="Unassembled WGS sequence"/>
</dbReference>
<accession>A0A6A5SQL6</accession>
<sequence>MLFASISLAAPPKPSYPRLSLPKRDTISPILVTATIVPTVTSQATTTTSSVVSSINSAQSPIATIPVPVPEPKAGVYVCEDINWGGKCEHKFSPLGSSDADCTLLAGTESSIGPDIGFYCEFYTNAYCRKLMNNGSDFLGIYYPGTADLRSTAKGNMNDRFYSYICLNMLS</sequence>
<dbReference type="AlphaFoldDB" id="A0A6A5SQL6"/>
<reference evidence="1" key="1">
    <citation type="journal article" date="2020" name="Stud. Mycol.">
        <title>101 Dothideomycetes genomes: a test case for predicting lifestyles and emergence of pathogens.</title>
        <authorList>
            <person name="Haridas S."/>
            <person name="Albert R."/>
            <person name="Binder M."/>
            <person name="Bloem J."/>
            <person name="Labutti K."/>
            <person name="Salamov A."/>
            <person name="Andreopoulos B."/>
            <person name="Baker S."/>
            <person name="Barry K."/>
            <person name="Bills G."/>
            <person name="Bluhm B."/>
            <person name="Cannon C."/>
            <person name="Castanera R."/>
            <person name="Culley D."/>
            <person name="Daum C."/>
            <person name="Ezra D."/>
            <person name="Gonzalez J."/>
            <person name="Henrissat B."/>
            <person name="Kuo A."/>
            <person name="Liang C."/>
            <person name="Lipzen A."/>
            <person name="Lutzoni F."/>
            <person name="Magnuson J."/>
            <person name="Mondo S."/>
            <person name="Nolan M."/>
            <person name="Ohm R."/>
            <person name="Pangilinan J."/>
            <person name="Park H.-J."/>
            <person name="Ramirez L."/>
            <person name="Alfaro M."/>
            <person name="Sun H."/>
            <person name="Tritt A."/>
            <person name="Yoshinaga Y."/>
            <person name="Zwiers L.-H."/>
            <person name="Turgeon B."/>
            <person name="Goodwin S."/>
            <person name="Spatafora J."/>
            <person name="Crous P."/>
            <person name="Grigoriev I."/>
        </authorList>
    </citation>
    <scope>NUCLEOTIDE SEQUENCE</scope>
    <source>
        <strain evidence="1">CBS 161.51</strain>
    </source>
</reference>
<name>A0A6A5SQL6_9PLEO</name>
<evidence type="ECO:0000313" key="1">
    <source>
        <dbReference type="EMBL" id="KAF1941978.1"/>
    </source>
</evidence>
<organism evidence="1 2">
    <name type="scientific">Clathrospora elynae</name>
    <dbReference type="NCBI Taxonomy" id="706981"/>
    <lineage>
        <taxon>Eukaryota</taxon>
        <taxon>Fungi</taxon>
        <taxon>Dikarya</taxon>
        <taxon>Ascomycota</taxon>
        <taxon>Pezizomycotina</taxon>
        <taxon>Dothideomycetes</taxon>
        <taxon>Pleosporomycetidae</taxon>
        <taxon>Pleosporales</taxon>
        <taxon>Diademaceae</taxon>
        <taxon>Clathrospora</taxon>
    </lineage>
</organism>